<evidence type="ECO:0000313" key="2">
    <source>
        <dbReference type="EMBL" id="MTE22415.1"/>
    </source>
</evidence>
<feature type="transmembrane region" description="Helical" evidence="1">
    <location>
        <begin position="110"/>
        <end position="129"/>
    </location>
</feature>
<reference evidence="2 3" key="1">
    <citation type="submission" date="2019-11" db="EMBL/GenBank/DDBJ databases">
        <authorList>
            <person name="Yuan L."/>
        </authorList>
    </citation>
    <scope>NUCLEOTIDE SEQUENCE [LARGE SCALE GENOMIC DNA]</scope>
    <source>
        <strain evidence="2 3">TRM43335</strain>
    </source>
</reference>
<organism evidence="2 3">
    <name type="scientific">Streptomyces taklimakanensis</name>
    <dbReference type="NCBI Taxonomy" id="2569853"/>
    <lineage>
        <taxon>Bacteria</taxon>
        <taxon>Bacillati</taxon>
        <taxon>Actinomycetota</taxon>
        <taxon>Actinomycetes</taxon>
        <taxon>Kitasatosporales</taxon>
        <taxon>Streptomycetaceae</taxon>
        <taxon>Streptomyces</taxon>
    </lineage>
</organism>
<dbReference type="Proteomes" id="UP000473014">
    <property type="component" value="Unassembled WGS sequence"/>
</dbReference>
<dbReference type="PROSITE" id="PS51257">
    <property type="entry name" value="PROKAR_LIPOPROTEIN"/>
    <property type="match status" value="1"/>
</dbReference>
<feature type="transmembrane region" description="Helical" evidence="1">
    <location>
        <begin position="12"/>
        <end position="38"/>
    </location>
</feature>
<dbReference type="AlphaFoldDB" id="A0A6G2BJF7"/>
<feature type="transmembrane region" description="Helical" evidence="1">
    <location>
        <begin position="136"/>
        <end position="153"/>
    </location>
</feature>
<dbReference type="EMBL" id="WIXO01000001">
    <property type="protein sequence ID" value="MTE22415.1"/>
    <property type="molecule type" value="Genomic_DNA"/>
</dbReference>
<name>A0A6G2BJF7_9ACTN</name>
<keyword evidence="1" id="KW-0472">Membrane</keyword>
<keyword evidence="1" id="KW-0812">Transmembrane</keyword>
<protein>
    <submittedName>
        <fullName evidence="2">Uncharacterized protein</fullName>
    </submittedName>
</protein>
<feature type="transmembrane region" description="Helical" evidence="1">
    <location>
        <begin position="44"/>
        <end position="70"/>
    </location>
</feature>
<keyword evidence="3" id="KW-1185">Reference proteome</keyword>
<gene>
    <name evidence="2" type="ORF">F0L17_25595</name>
</gene>
<sequence length="308" mass="32572">MTQRKEAGRAVTHLTAVWLVGCVLTSVQLQAVFVALFTGGAVPFTVVLVGVALLAVAVLAWLGTAVRAIVPLTSRARGPWTWAVGVYALGTVGAFGAAVVNFKVNRLEDGLLFCSTGGACYALAAALFLPDTRFRLGALGAAAVLVVGGTYAVRAATQPPTLDEWITANGVDRSMLRVGDPPPGYTLRILGAGEEGFGAEYERSHPARRLHLGVERAGHDPRRVDARGCPVPFGEPIHCADDGGGRQLLTYEGGHEHRELRLRRDGLVYTVTVEGHDTDLSAARHILATLGPATDAELAGLLELPMRR</sequence>
<proteinExistence type="predicted"/>
<dbReference type="OrthoDB" id="4101253at2"/>
<comment type="caution">
    <text evidence="2">The sequence shown here is derived from an EMBL/GenBank/DDBJ whole genome shotgun (WGS) entry which is preliminary data.</text>
</comment>
<keyword evidence="1" id="KW-1133">Transmembrane helix</keyword>
<evidence type="ECO:0000313" key="3">
    <source>
        <dbReference type="Proteomes" id="UP000473014"/>
    </source>
</evidence>
<dbReference type="RefSeq" id="WP_155072898.1">
    <property type="nucleotide sequence ID" value="NZ_WIXO01000001.1"/>
</dbReference>
<feature type="transmembrane region" description="Helical" evidence="1">
    <location>
        <begin position="82"/>
        <end position="104"/>
    </location>
</feature>
<evidence type="ECO:0000256" key="1">
    <source>
        <dbReference type="SAM" id="Phobius"/>
    </source>
</evidence>
<accession>A0A6G2BJF7</accession>